<dbReference type="Proteomes" id="UP000598054">
    <property type="component" value="Plasmid unnamed1"/>
</dbReference>
<protein>
    <submittedName>
        <fullName evidence="2">Uncharacterized protein</fullName>
    </submittedName>
</protein>
<proteinExistence type="predicted"/>
<name>A0ABX7JCR9_9ACTN</name>
<reference evidence="2 3" key="1">
    <citation type="submission" date="2021-02" db="EMBL/GenBank/DDBJ databases">
        <title>FDA dAtabase for Regulatory Grade micrObial Sequences (FDA-ARGOS): Supporting development and validation of Infectious Disease Dx tests.</title>
        <authorList>
            <person name="Sproer C."/>
            <person name="Gronow S."/>
            <person name="Severitt S."/>
            <person name="Schroder I."/>
            <person name="Tallon L."/>
            <person name="Sadzewicz L."/>
            <person name="Zhao X."/>
            <person name="Boylan J."/>
            <person name="Ott S."/>
            <person name="Bowen H."/>
            <person name="Vavikolanu K."/>
            <person name="Mehta A."/>
            <person name="Aluvathingal J."/>
            <person name="Nadendla S."/>
            <person name="Lowell S."/>
            <person name="Myers T."/>
            <person name="Yan Y."/>
            <person name="Sichtig H."/>
        </authorList>
    </citation>
    <scope>NUCLEOTIDE SEQUENCE [LARGE SCALE GENOMIC DNA]</scope>
    <source>
        <strain evidence="2 3">FDAARGOS_1211</strain>
        <plasmid evidence="2 3">unnamed1</plasmid>
    </source>
</reference>
<gene>
    <name evidence="2" type="ORF">I6J41_34020</name>
</gene>
<keyword evidence="2" id="KW-0614">Plasmid</keyword>
<organism evidence="2 3">
    <name type="scientific">Streptomyces californicus</name>
    <dbReference type="NCBI Taxonomy" id="67351"/>
    <lineage>
        <taxon>Bacteria</taxon>
        <taxon>Bacillati</taxon>
        <taxon>Actinomycetota</taxon>
        <taxon>Actinomycetes</taxon>
        <taxon>Kitasatosporales</taxon>
        <taxon>Streptomycetaceae</taxon>
        <taxon>Streptomyces</taxon>
    </lineage>
</organism>
<keyword evidence="3" id="KW-1185">Reference proteome</keyword>
<evidence type="ECO:0000313" key="3">
    <source>
        <dbReference type="Proteomes" id="UP000598054"/>
    </source>
</evidence>
<evidence type="ECO:0000256" key="1">
    <source>
        <dbReference type="SAM" id="MobiDB-lite"/>
    </source>
</evidence>
<feature type="region of interest" description="Disordered" evidence="1">
    <location>
        <begin position="262"/>
        <end position="286"/>
    </location>
</feature>
<dbReference type="EMBL" id="CP070250">
    <property type="protein sequence ID" value="QRV45979.1"/>
    <property type="molecule type" value="Genomic_DNA"/>
</dbReference>
<accession>A0ABX7JCR9</accession>
<sequence>MLTQNNSNRMTELRTVLDRSTVPAPHREDMSFAMTLGKQGLAPPWPTGPQQATDWQIRQTLNVLEQADVCVISPGAHAAVMAAAATLEPADVTTLDRETDIHAPTGFVVLPEPVVLVNRGGGLSDTVAFGWQFITQHQVLPTSTYPGVQLTTFMDRDGPVQPPEWRMVVTQARANHTPLPPFVPDGMYGLRGDRATTDQSTEDLASLSAEHRQLNQALNRVARPNAPSEIGEWDGGRIEDAHDDFAARYMFAFWRLASHGTTSIGPVTPRPPSAHPDTTSQRPDRDIRVVRLTHQVPSQRARPEDARQSRVYSRRWPVRMHKVRQWYPSTQEHRLIWRGPYIKGPADAPLVMGEKAYLID</sequence>
<geneLocation type="plasmid" evidence="2 3">
    <name>unnamed1</name>
</geneLocation>
<evidence type="ECO:0000313" key="2">
    <source>
        <dbReference type="EMBL" id="QRV45979.1"/>
    </source>
</evidence>